<dbReference type="Pfam" id="PF21082">
    <property type="entry name" value="MS_channel_3rd"/>
    <property type="match status" value="1"/>
</dbReference>
<dbReference type="GO" id="GO:0008381">
    <property type="term" value="F:mechanosensitive monoatomic ion channel activity"/>
    <property type="evidence" value="ECO:0007669"/>
    <property type="project" value="InterPro"/>
</dbReference>
<dbReference type="InterPro" id="IPR000595">
    <property type="entry name" value="cNMP-bd_dom"/>
</dbReference>
<evidence type="ECO:0000313" key="6">
    <source>
        <dbReference type="EMBL" id="EDY19912.1"/>
    </source>
</evidence>
<keyword evidence="4" id="KW-0812">Transmembrane</keyword>
<dbReference type="SUPFAM" id="SSF50182">
    <property type="entry name" value="Sm-like ribonucleoproteins"/>
    <property type="match status" value="1"/>
</dbReference>
<dbReference type="PROSITE" id="PS00888">
    <property type="entry name" value="CNMP_BINDING_1"/>
    <property type="match status" value="1"/>
</dbReference>
<evidence type="ECO:0000256" key="1">
    <source>
        <dbReference type="ARBA" id="ARBA00004651"/>
    </source>
</evidence>
<evidence type="ECO:0000256" key="4">
    <source>
        <dbReference type="SAM" id="Phobius"/>
    </source>
</evidence>
<feature type="transmembrane region" description="Helical" evidence="4">
    <location>
        <begin position="40"/>
        <end position="57"/>
    </location>
</feature>
<feature type="transmembrane region" description="Helical" evidence="4">
    <location>
        <begin position="69"/>
        <end position="90"/>
    </location>
</feature>
<dbReference type="GO" id="GO:0005886">
    <property type="term" value="C:plasma membrane"/>
    <property type="evidence" value="ECO:0007669"/>
    <property type="project" value="UniProtKB-SubCell"/>
</dbReference>
<proteinExistence type="inferred from homology"/>
<dbReference type="PROSITE" id="PS50042">
    <property type="entry name" value="CNMP_BINDING_3"/>
    <property type="match status" value="1"/>
</dbReference>
<dbReference type="eggNOG" id="COG0668">
    <property type="taxonomic scope" value="Bacteria"/>
</dbReference>
<dbReference type="CDD" id="cd00038">
    <property type="entry name" value="CAP_ED"/>
    <property type="match status" value="1"/>
</dbReference>
<keyword evidence="3" id="KW-1003">Cell membrane</keyword>
<dbReference type="AlphaFoldDB" id="B4D0Q0"/>
<dbReference type="Gene3D" id="2.60.120.10">
    <property type="entry name" value="Jelly Rolls"/>
    <property type="match status" value="1"/>
</dbReference>
<dbReference type="Gene3D" id="1.10.287.1260">
    <property type="match status" value="1"/>
</dbReference>
<dbReference type="EMBL" id="ABVL01000006">
    <property type="protein sequence ID" value="EDY19912.1"/>
    <property type="molecule type" value="Genomic_DNA"/>
</dbReference>
<dbReference type="InterPro" id="IPR014710">
    <property type="entry name" value="RmlC-like_jellyroll"/>
</dbReference>
<evidence type="ECO:0000313" key="7">
    <source>
        <dbReference type="Proteomes" id="UP000005824"/>
    </source>
</evidence>
<keyword evidence="4" id="KW-0472">Membrane</keyword>
<feature type="transmembrane region" description="Helical" evidence="4">
    <location>
        <begin position="6"/>
        <end position="28"/>
    </location>
</feature>
<feature type="domain" description="Cyclic nucleotide-binding" evidence="5">
    <location>
        <begin position="346"/>
        <end position="465"/>
    </location>
</feature>
<evidence type="ECO:0000259" key="5">
    <source>
        <dbReference type="PROSITE" id="PS50042"/>
    </source>
</evidence>
<comment type="caution">
    <text evidence="6">The sequence shown here is derived from an EMBL/GenBank/DDBJ whole genome shotgun (WGS) entry which is preliminary data.</text>
</comment>
<dbReference type="InterPro" id="IPR018490">
    <property type="entry name" value="cNMP-bd_dom_sf"/>
</dbReference>
<dbReference type="PANTHER" id="PTHR30221">
    <property type="entry name" value="SMALL-CONDUCTANCE MECHANOSENSITIVE CHANNEL"/>
    <property type="match status" value="1"/>
</dbReference>
<comment type="subcellular location">
    <subcellularLocation>
        <location evidence="1">Cell membrane</location>
        <topology evidence="1">Multi-pass membrane protein</topology>
    </subcellularLocation>
</comment>
<dbReference type="InParanoid" id="B4D0Q0"/>
<accession>B4D0Q0</accession>
<dbReference type="PRINTS" id="PR00103">
    <property type="entry name" value="CAMPKINASE"/>
</dbReference>
<dbReference type="InterPro" id="IPR006685">
    <property type="entry name" value="MscS_channel_2nd"/>
</dbReference>
<dbReference type="SMART" id="SM00100">
    <property type="entry name" value="cNMP"/>
    <property type="match status" value="1"/>
</dbReference>
<dbReference type="SUPFAM" id="SSF51206">
    <property type="entry name" value="cAMP-binding domain-like"/>
    <property type="match status" value="1"/>
</dbReference>
<dbReference type="InterPro" id="IPR018488">
    <property type="entry name" value="cNMP-bd_CS"/>
</dbReference>
<keyword evidence="4" id="KW-1133">Transmembrane helix</keyword>
<dbReference type="RefSeq" id="WP_006979826.1">
    <property type="nucleotide sequence ID" value="NZ_ABVL01000006.1"/>
</dbReference>
<evidence type="ECO:0000256" key="3">
    <source>
        <dbReference type="ARBA" id="ARBA00022475"/>
    </source>
</evidence>
<feature type="transmembrane region" description="Helical" evidence="4">
    <location>
        <begin position="110"/>
        <end position="134"/>
    </location>
</feature>
<keyword evidence="7" id="KW-1185">Reference proteome</keyword>
<dbReference type="InterPro" id="IPR010920">
    <property type="entry name" value="LSM_dom_sf"/>
</dbReference>
<sequence length="503" mass="55694">MLAETIDGSSIAIEAVAIPALFAITLGLGRFLKRRAGVQLGLLYQLFCIVFAIWLPMEIVGTDFSNREPIMHVLRAANVLLGTIFILALLRRYYWELWFEKHQQGKAPKFISQLFGLILFIIALFVVIGGVYGYPIQGAVFGSTVVVGIVGFAMQDLLGNIIAGIALEIGKPFKTGDWLKIDQQYAEVIGGQLALLRGCGTNDDIYLDIPNKAIAGGSIINLTYPTRQHAVRLNVGFDYGTAPNFVKDIISRAAASVHGVLPSPPPKVYLKDFADSAVHYEIKLWIDDQAMYNDIMDGVRTNIWYAAQRHGIKIPYPIRTVQIERVTAGAKDVMSIARACVRKQPFLQLLDEGQQEKLLGHAKYLRYGRREKVIIQGASGASMFILLHGEAHVYVQANGTETRVATLQTGDYCGEMSLLTGDPRSATVVAATDCEMWEIGKEVLAEILQQNETLVQKLSELLAQRRLETEGIVASSSEITQLATKQKEYTEGFLKKLYSFFEL</sequence>
<dbReference type="Pfam" id="PF00027">
    <property type="entry name" value="cNMP_binding"/>
    <property type="match status" value="1"/>
</dbReference>
<protein>
    <submittedName>
        <fullName evidence="6">MscS Mechanosensitive ion channel</fullName>
    </submittedName>
</protein>
<reference evidence="6 7" key="1">
    <citation type="journal article" date="2011" name="J. Bacteriol.">
        <title>Genome sequence of Chthoniobacter flavus Ellin428, an aerobic heterotrophic soil bacterium.</title>
        <authorList>
            <person name="Kant R."/>
            <person name="van Passel M.W."/>
            <person name="Palva A."/>
            <person name="Lucas S."/>
            <person name="Lapidus A."/>
            <person name="Glavina Del Rio T."/>
            <person name="Dalin E."/>
            <person name="Tice H."/>
            <person name="Bruce D."/>
            <person name="Goodwin L."/>
            <person name="Pitluck S."/>
            <person name="Larimer F.W."/>
            <person name="Land M.L."/>
            <person name="Hauser L."/>
            <person name="Sangwan P."/>
            <person name="de Vos W.M."/>
            <person name="Janssen P.H."/>
            <person name="Smidt H."/>
        </authorList>
    </citation>
    <scope>NUCLEOTIDE SEQUENCE [LARGE SCALE GENOMIC DNA]</scope>
    <source>
        <strain evidence="6 7">Ellin428</strain>
    </source>
</reference>
<dbReference type="STRING" id="497964.CfE428DRAFT_2501"/>
<comment type="similarity">
    <text evidence="2">Belongs to the MscS (TC 1.A.23) family.</text>
</comment>
<gene>
    <name evidence="6" type="ORF">CfE428DRAFT_2501</name>
</gene>
<dbReference type="eggNOG" id="COG0664">
    <property type="taxonomic scope" value="Bacteria"/>
</dbReference>
<dbReference type="Pfam" id="PF00924">
    <property type="entry name" value="MS_channel_2nd"/>
    <property type="match status" value="1"/>
</dbReference>
<dbReference type="Gene3D" id="3.30.70.100">
    <property type="match status" value="1"/>
</dbReference>
<dbReference type="PANTHER" id="PTHR30221:SF1">
    <property type="entry name" value="SMALL-CONDUCTANCE MECHANOSENSITIVE CHANNEL"/>
    <property type="match status" value="1"/>
</dbReference>
<dbReference type="InterPro" id="IPR049278">
    <property type="entry name" value="MS_channel_C"/>
</dbReference>
<dbReference type="InterPro" id="IPR045275">
    <property type="entry name" value="MscS_archaea/bacteria_type"/>
</dbReference>
<dbReference type="InterPro" id="IPR011066">
    <property type="entry name" value="MscS_channel_C_sf"/>
</dbReference>
<name>B4D0Q0_9BACT</name>
<organism evidence="6 7">
    <name type="scientific">Chthoniobacter flavus Ellin428</name>
    <dbReference type="NCBI Taxonomy" id="497964"/>
    <lineage>
        <taxon>Bacteria</taxon>
        <taxon>Pseudomonadati</taxon>
        <taxon>Verrucomicrobiota</taxon>
        <taxon>Spartobacteria</taxon>
        <taxon>Chthoniobacterales</taxon>
        <taxon>Chthoniobacteraceae</taxon>
        <taxon>Chthoniobacter</taxon>
    </lineage>
</organism>
<dbReference type="SUPFAM" id="SSF82689">
    <property type="entry name" value="Mechanosensitive channel protein MscS (YggB), C-terminal domain"/>
    <property type="match status" value="1"/>
</dbReference>
<evidence type="ECO:0000256" key="2">
    <source>
        <dbReference type="ARBA" id="ARBA00008017"/>
    </source>
</evidence>
<dbReference type="Proteomes" id="UP000005824">
    <property type="component" value="Unassembled WGS sequence"/>
</dbReference>